<dbReference type="PANTHER" id="PTHR30627:SF26">
    <property type="entry name" value="PENICILLIN-BINDING PROTEIN 2B"/>
    <property type="match status" value="1"/>
</dbReference>
<comment type="similarity">
    <text evidence="2">Belongs to the transpeptidase family.</text>
</comment>
<keyword evidence="12" id="KW-0131">Cell cycle</keyword>
<dbReference type="InterPro" id="IPR036138">
    <property type="entry name" value="PBP_dimer_sf"/>
</dbReference>
<keyword evidence="6" id="KW-0677">Repeat</keyword>
<evidence type="ECO:0000256" key="4">
    <source>
        <dbReference type="ARBA" id="ARBA00022618"/>
    </source>
</evidence>
<evidence type="ECO:0000256" key="7">
    <source>
        <dbReference type="ARBA" id="ARBA00022960"/>
    </source>
</evidence>
<comment type="caution">
    <text evidence="18">The sequence shown here is derived from an EMBL/GenBank/DDBJ whole genome shotgun (WGS) entry which is preliminary data.</text>
</comment>
<feature type="transmembrane region" description="Helical" evidence="15">
    <location>
        <begin position="29"/>
        <end position="50"/>
    </location>
</feature>
<evidence type="ECO:0000259" key="17">
    <source>
        <dbReference type="Pfam" id="PF03717"/>
    </source>
</evidence>
<dbReference type="FunFam" id="3.40.710.10:FF:000095">
    <property type="entry name" value="Penicillin-binding protein 2x"/>
    <property type="match status" value="1"/>
</dbReference>
<dbReference type="GO" id="GO:0071555">
    <property type="term" value="P:cell wall organization"/>
    <property type="evidence" value="ECO:0007669"/>
    <property type="project" value="UniProtKB-KW"/>
</dbReference>
<dbReference type="PANTHER" id="PTHR30627">
    <property type="entry name" value="PEPTIDOGLYCAN D,D-TRANSPEPTIDASE"/>
    <property type="match status" value="1"/>
</dbReference>
<dbReference type="OrthoDB" id="9804124at2"/>
<evidence type="ECO:0000256" key="1">
    <source>
        <dbReference type="ARBA" id="ARBA00004162"/>
    </source>
</evidence>
<dbReference type="InterPro" id="IPR050515">
    <property type="entry name" value="Beta-lactam/transpept"/>
</dbReference>
<dbReference type="InterPro" id="IPR005311">
    <property type="entry name" value="PBP_dimer"/>
</dbReference>
<dbReference type="Gene3D" id="3.40.710.10">
    <property type="entry name" value="DD-peptidase/beta-lactamase superfamily"/>
    <property type="match status" value="1"/>
</dbReference>
<reference evidence="18 19" key="1">
    <citation type="submission" date="2018-03" db="EMBL/GenBank/DDBJ databases">
        <authorList>
            <person name="Gulvik C.A."/>
        </authorList>
    </citation>
    <scope>NUCLEOTIDE SEQUENCE [LARGE SCALE GENOMIC DNA]</scope>
    <source>
        <strain evidence="18 19">JCM 31581</strain>
    </source>
</reference>
<dbReference type="AlphaFoldDB" id="A0A429Z6Z2"/>
<gene>
    <name evidence="18" type="ORF">C7P63_06760</name>
</gene>
<evidence type="ECO:0000256" key="13">
    <source>
        <dbReference type="ARBA" id="ARBA00023316"/>
    </source>
</evidence>
<sequence>MIFLKEIPNYVKKHIKEKKLPASENRYRFGSLLILLSGLIFFFFIVRFVYIVSVGRVGTASLNEKTQQLYQGSSVVKAKRGTIYDRNGEPIAQDATSYSLYAVLDKKHLGIAQSNGKREKLYIQEKSIEDVAKVLHKILGIDKKLVRKQLAQGKNGVKQVEFGSKGKNISFAKKQEIEKALQKSQIKGIYFNDHPARMYKNEVFASHLIGYARFADEDNEEKGLVGVMGLEQAYNKELSGTDGKVVYQKNNRQERLPGTVVVDKEAVDGKDVYTTLDTGMQIYLEDLMSQVYDEYQPEGITATLMEAKTGNILAASQRPTFNPQTKEGLEGGESAPWRNLLIEEPFEPGSTMKVFTVASAIDQGKFDQNAGFMTGKIDVDGTPINDHIIGGRGWMSFRQGFAWSSNVGMVHVEQNMGAGWQEYLKRFKFGQSTNSHLANENAGLIQTKTSVDRAMTSFGQAISVTNFQMLQGFTAIANQGKMMKPNFVDRIESSTGKKKMIGPQQVGQPIKSSTSKEVLDMMTDVVEDENFGTGYGVYNIDGYRVSAKTGTAQIFENGRYIPGHYLQSVVQIAPTEHPEYIVYVTIKKPAVGAPASKMVATISNAMLKRALDTDVSHLHTKVKYQKEKSK</sequence>
<dbReference type="InterPro" id="IPR001460">
    <property type="entry name" value="PCN-bd_Tpept"/>
</dbReference>
<dbReference type="GO" id="GO:0008658">
    <property type="term" value="F:penicillin binding"/>
    <property type="evidence" value="ECO:0007669"/>
    <property type="project" value="InterPro"/>
</dbReference>
<keyword evidence="9 15" id="KW-1133">Transmembrane helix</keyword>
<evidence type="ECO:0000256" key="12">
    <source>
        <dbReference type="ARBA" id="ARBA00023306"/>
    </source>
</evidence>
<evidence type="ECO:0000313" key="18">
    <source>
        <dbReference type="EMBL" id="RST89462.1"/>
    </source>
</evidence>
<evidence type="ECO:0000256" key="15">
    <source>
        <dbReference type="SAM" id="Phobius"/>
    </source>
</evidence>
<proteinExistence type="inferred from homology"/>
<keyword evidence="19" id="KW-1185">Reference proteome</keyword>
<dbReference type="Proteomes" id="UP000277864">
    <property type="component" value="Unassembled WGS sequence"/>
</dbReference>
<evidence type="ECO:0000256" key="2">
    <source>
        <dbReference type="ARBA" id="ARBA00007171"/>
    </source>
</evidence>
<keyword evidence="3" id="KW-1003">Cell membrane</keyword>
<dbReference type="GO" id="GO:0008360">
    <property type="term" value="P:regulation of cell shape"/>
    <property type="evidence" value="ECO:0007669"/>
    <property type="project" value="UniProtKB-KW"/>
</dbReference>
<dbReference type="GO" id="GO:0009252">
    <property type="term" value="P:peptidoglycan biosynthetic process"/>
    <property type="evidence" value="ECO:0007669"/>
    <property type="project" value="UniProtKB-KW"/>
</dbReference>
<feature type="domain" description="Penicillin-binding protein dimerisation" evidence="17">
    <location>
        <begin position="76"/>
        <end position="254"/>
    </location>
</feature>
<dbReference type="Pfam" id="PF03717">
    <property type="entry name" value="PBP_dimer"/>
    <property type="match status" value="1"/>
</dbReference>
<dbReference type="GO" id="GO:0051301">
    <property type="term" value="P:cell division"/>
    <property type="evidence" value="ECO:0007669"/>
    <property type="project" value="UniProtKB-KW"/>
</dbReference>
<evidence type="ECO:0000256" key="6">
    <source>
        <dbReference type="ARBA" id="ARBA00022737"/>
    </source>
</evidence>
<protein>
    <submittedName>
        <fullName evidence="18">Cell division protein FtsI</fullName>
    </submittedName>
</protein>
<dbReference type="EMBL" id="PXZH01000002">
    <property type="protein sequence ID" value="RST89462.1"/>
    <property type="molecule type" value="Genomic_DNA"/>
</dbReference>
<dbReference type="SUPFAM" id="SSF56519">
    <property type="entry name" value="Penicillin binding protein dimerisation domain"/>
    <property type="match status" value="1"/>
</dbReference>
<evidence type="ECO:0000256" key="11">
    <source>
        <dbReference type="ARBA" id="ARBA00023251"/>
    </source>
</evidence>
<organism evidence="18 19">
    <name type="scientific">Vagococcus humatus</name>
    <dbReference type="NCBI Taxonomy" id="1889241"/>
    <lineage>
        <taxon>Bacteria</taxon>
        <taxon>Bacillati</taxon>
        <taxon>Bacillota</taxon>
        <taxon>Bacilli</taxon>
        <taxon>Lactobacillales</taxon>
        <taxon>Enterococcaceae</taxon>
        <taxon>Vagococcus</taxon>
    </lineage>
</organism>
<keyword evidence="4 18" id="KW-0132">Cell division</keyword>
<evidence type="ECO:0000256" key="5">
    <source>
        <dbReference type="ARBA" id="ARBA00022692"/>
    </source>
</evidence>
<dbReference type="Gene3D" id="3.30.70.2110">
    <property type="match status" value="1"/>
</dbReference>
<keyword evidence="5 15" id="KW-0812">Transmembrane</keyword>
<keyword evidence="10 15" id="KW-0472">Membrane</keyword>
<evidence type="ECO:0000259" key="16">
    <source>
        <dbReference type="Pfam" id="PF00905"/>
    </source>
</evidence>
<comment type="subcellular location">
    <subcellularLocation>
        <location evidence="1">Cell membrane</location>
        <topology evidence="1">Single-pass membrane protein</topology>
    </subcellularLocation>
</comment>
<dbReference type="Gene3D" id="2.20.70.70">
    <property type="match status" value="1"/>
</dbReference>
<dbReference type="Gene3D" id="3.90.1310.10">
    <property type="entry name" value="Penicillin-binding protein 2a (Domain 2)"/>
    <property type="match status" value="1"/>
</dbReference>
<dbReference type="GO" id="GO:0005886">
    <property type="term" value="C:plasma membrane"/>
    <property type="evidence" value="ECO:0007669"/>
    <property type="project" value="UniProtKB-SubCell"/>
</dbReference>
<evidence type="ECO:0000256" key="3">
    <source>
        <dbReference type="ARBA" id="ARBA00022475"/>
    </source>
</evidence>
<comment type="function">
    <text evidence="14">A transpeptidase that forms peptide cross-links between adjacent glycan strands in cell wall peptidoglycan (PG). Part of the divisome machinery that synthesizes the septal cross wall. Beta-lactams inactivate the PBPs by acylating an essential serine residue in the active site of these proteins.</text>
</comment>
<evidence type="ECO:0000256" key="8">
    <source>
        <dbReference type="ARBA" id="ARBA00022984"/>
    </source>
</evidence>
<evidence type="ECO:0000313" key="19">
    <source>
        <dbReference type="Proteomes" id="UP000277864"/>
    </source>
</evidence>
<evidence type="ECO:0000256" key="10">
    <source>
        <dbReference type="ARBA" id="ARBA00023136"/>
    </source>
</evidence>
<dbReference type="GO" id="GO:0046677">
    <property type="term" value="P:response to antibiotic"/>
    <property type="evidence" value="ECO:0007669"/>
    <property type="project" value="UniProtKB-KW"/>
</dbReference>
<keyword evidence="13" id="KW-0961">Cell wall biogenesis/degradation</keyword>
<keyword evidence="11" id="KW-0046">Antibiotic resistance</keyword>
<dbReference type="SUPFAM" id="SSF56601">
    <property type="entry name" value="beta-lactamase/transpeptidase-like"/>
    <property type="match status" value="1"/>
</dbReference>
<feature type="domain" description="Penicillin-binding protein transpeptidase" evidence="16">
    <location>
        <begin position="301"/>
        <end position="605"/>
    </location>
</feature>
<keyword evidence="8" id="KW-0573">Peptidoglycan synthesis</keyword>
<keyword evidence="7" id="KW-0133">Cell shape</keyword>
<name>A0A429Z6Z2_9ENTE</name>
<dbReference type="RefSeq" id="WP_125943396.1">
    <property type="nucleotide sequence ID" value="NZ_PXZH01000002.1"/>
</dbReference>
<accession>A0A429Z6Z2</accession>
<evidence type="ECO:0000256" key="14">
    <source>
        <dbReference type="ARBA" id="ARBA00055980"/>
    </source>
</evidence>
<evidence type="ECO:0000256" key="9">
    <source>
        <dbReference type="ARBA" id="ARBA00022989"/>
    </source>
</evidence>
<dbReference type="InterPro" id="IPR012338">
    <property type="entry name" value="Beta-lactam/transpept-like"/>
</dbReference>
<dbReference type="Pfam" id="PF00905">
    <property type="entry name" value="Transpeptidase"/>
    <property type="match status" value="1"/>
</dbReference>